<evidence type="ECO:0000313" key="4">
    <source>
        <dbReference type="Proteomes" id="UP001621964"/>
    </source>
</evidence>
<accession>A0ABW8Q2L3</accession>
<evidence type="ECO:0000256" key="1">
    <source>
        <dbReference type="SAM" id="MobiDB-lite"/>
    </source>
</evidence>
<protein>
    <submittedName>
        <fullName evidence="3">RHS domain-containing protein</fullName>
    </submittedName>
</protein>
<proteinExistence type="predicted"/>
<keyword evidence="4" id="KW-1185">Reference proteome</keyword>
<comment type="caution">
    <text evidence="3">The sequence shown here is derived from an EMBL/GenBank/DDBJ whole genome shotgun (WGS) entry which is preliminary data.</text>
</comment>
<dbReference type="Pfam" id="PF03527">
    <property type="entry name" value="RHS"/>
    <property type="match status" value="1"/>
</dbReference>
<feature type="domain" description="RHS protein conserved region" evidence="2">
    <location>
        <begin position="25"/>
        <end position="56"/>
    </location>
</feature>
<organism evidence="3 4">
    <name type="scientific">Neisseria oralis</name>
    <dbReference type="NCBI Taxonomy" id="1107316"/>
    <lineage>
        <taxon>Bacteria</taxon>
        <taxon>Pseudomonadati</taxon>
        <taxon>Pseudomonadota</taxon>
        <taxon>Betaproteobacteria</taxon>
        <taxon>Neisseriales</taxon>
        <taxon>Neisseriaceae</taxon>
        <taxon>Neisseria</taxon>
    </lineage>
</organism>
<reference evidence="3 4" key="1">
    <citation type="submission" date="2024-11" db="EMBL/GenBank/DDBJ databases">
        <authorList>
            <person name="Mikucki A.G."/>
            <person name="Kahler C.M."/>
        </authorList>
    </citation>
    <scope>NUCLEOTIDE SEQUENCE [LARGE SCALE GENOMIC DNA]</scope>
    <source>
        <strain evidence="3 4">EXNM717</strain>
    </source>
</reference>
<name>A0ABW8Q2L3_9NEIS</name>
<evidence type="ECO:0000259" key="2">
    <source>
        <dbReference type="Pfam" id="PF03527"/>
    </source>
</evidence>
<dbReference type="RefSeq" id="WP_405385820.1">
    <property type="nucleotide sequence ID" value="NZ_JBJGEB010000004.1"/>
</dbReference>
<gene>
    <name evidence="3" type="ORF">ACI43T_04625</name>
</gene>
<dbReference type="EMBL" id="JBJGEB010000004">
    <property type="protein sequence ID" value="MFK7641784.1"/>
    <property type="molecule type" value="Genomic_DNA"/>
</dbReference>
<feature type="region of interest" description="Disordered" evidence="1">
    <location>
        <begin position="1"/>
        <end position="23"/>
    </location>
</feature>
<sequence length="84" mass="9625">MLSPSENNSRSFRPSENRPRRQTNYFHCDQIGLPREMTDGEGRLLWFGNYSDLGGVVPLPHTKISSKINPLPAPLSWLGFQRRV</sequence>
<dbReference type="InterPro" id="IPR001826">
    <property type="entry name" value="RHS"/>
</dbReference>
<dbReference type="Proteomes" id="UP001621964">
    <property type="component" value="Unassembled WGS sequence"/>
</dbReference>
<evidence type="ECO:0000313" key="3">
    <source>
        <dbReference type="EMBL" id="MFK7641784.1"/>
    </source>
</evidence>
<feature type="compositionally biased region" description="Polar residues" evidence="1">
    <location>
        <begin position="1"/>
        <end position="12"/>
    </location>
</feature>